<sequence length="45" mass="4963">MTMQFMSSDSHPVLMSKSGSVSGDSVWWDQIAKSMLINLKPTSES</sequence>
<comment type="caution">
    <text evidence="1">The sequence shown here is derived from an EMBL/GenBank/DDBJ whole genome shotgun (WGS) entry which is preliminary data.</text>
</comment>
<organism evidence="1">
    <name type="scientific">mine drainage metagenome</name>
    <dbReference type="NCBI Taxonomy" id="410659"/>
    <lineage>
        <taxon>unclassified sequences</taxon>
        <taxon>metagenomes</taxon>
        <taxon>ecological metagenomes</taxon>
    </lineage>
</organism>
<dbReference type="EMBL" id="MLJW01000238">
    <property type="protein sequence ID" value="OIQ92194.1"/>
    <property type="molecule type" value="Genomic_DNA"/>
</dbReference>
<dbReference type="AlphaFoldDB" id="A0A1J5RA27"/>
<accession>A0A1J5RA27</accession>
<evidence type="ECO:0000313" key="1">
    <source>
        <dbReference type="EMBL" id="OIQ92194.1"/>
    </source>
</evidence>
<gene>
    <name evidence="1" type="ORF">GALL_258710</name>
</gene>
<name>A0A1J5RA27_9ZZZZ</name>
<protein>
    <submittedName>
        <fullName evidence="1">Uncharacterized protein</fullName>
    </submittedName>
</protein>
<proteinExistence type="predicted"/>
<reference evidence="1" key="1">
    <citation type="submission" date="2016-10" db="EMBL/GenBank/DDBJ databases">
        <title>Sequence of Gallionella enrichment culture.</title>
        <authorList>
            <person name="Poehlein A."/>
            <person name="Muehling M."/>
            <person name="Daniel R."/>
        </authorList>
    </citation>
    <scope>NUCLEOTIDE SEQUENCE</scope>
</reference>